<name>A0A178IH75_9BACT</name>
<evidence type="ECO:0000313" key="1">
    <source>
        <dbReference type="EMBL" id="OAM89353.1"/>
    </source>
</evidence>
<organism evidence="1 2">
    <name type="scientific">Termitidicoccus mucosus</name>
    <dbReference type="NCBI Taxonomy" id="1184151"/>
    <lineage>
        <taxon>Bacteria</taxon>
        <taxon>Pseudomonadati</taxon>
        <taxon>Verrucomicrobiota</taxon>
        <taxon>Opitutia</taxon>
        <taxon>Opitutales</taxon>
        <taxon>Opitutaceae</taxon>
        <taxon>Termitidicoccus</taxon>
    </lineage>
</organism>
<dbReference type="InterPro" id="IPR038765">
    <property type="entry name" value="Papain-like_cys_pep_sf"/>
</dbReference>
<evidence type="ECO:0008006" key="3">
    <source>
        <dbReference type="Google" id="ProtNLM"/>
    </source>
</evidence>
<dbReference type="OrthoDB" id="9807055at2"/>
<dbReference type="SUPFAM" id="SSF54001">
    <property type="entry name" value="Cysteine proteinases"/>
    <property type="match status" value="1"/>
</dbReference>
<dbReference type="Proteomes" id="UP000078486">
    <property type="component" value="Unassembled WGS sequence"/>
</dbReference>
<dbReference type="STRING" id="1184151.AW736_13965"/>
<proteinExistence type="predicted"/>
<dbReference type="RefSeq" id="WP_068770802.1">
    <property type="nucleotide sequence ID" value="NZ_CP109796.1"/>
</dbReference>
<gene>
    <name evidence="1" type="ORF">AW736_13965</name>
</gene>
<dbReference type="Gene3D" id="3.90.1720.10">
    <property type="entry name" value="endopeptidase domain like (from Nostoc punctiforme)"/>
    <property type="match status" value="1"/>
</dbReference>
<dbReference type="AlphaFoldDB" id="A0A178IH75"/>
<accession>A0A178IH75</accession>
<comment type="caution">
    <text evidence="1">The sequence shown here is derived from an EMBL/GenBank/DDBJ whole genome shotgun (WGS) entry which is preliminary data.</text>
</comment>
<reference evidence="1 2" key="1">
    <citation type="submission" date="2016-01" db="EMBL/GenBank/DDBJ databases">
        <title>High potential of lignocellulose degradation of a new Verrucomicrobia species.</title>
        <authorList>
            <person name="Wang Y."/>
            <person name="Shi Y."/>
            <person name="Qiu Z."/>
            <person name="Liu S."/>
            <person name="Yang H."/>
        </authorList>
    </citation>
    <scope>NUCLEOTIDE SEQUENCE [LARGE SCALE GENOMIC DNA]</scope>
    <source>
        <strain evidence="1 2">TSB47</strain>
    </source>
</reference>
<protein>
    <recommendedName>
        <fullName evidence="3">NlpC/P60 domain-containing protein</fullName>
    </recommendedName>
</protein>
<evidence type="ECO:0000313" key="2">
    <source>
        <dbReference type="Proteomes" id="UP000078486"/>
    </source>
</evidence>
<keyword evidence="2" id="KW-1185">Reference proteome</keyword>
<sequence length="168" mass="18434">MTPSYYDTTQKIAVLVAAAESWRGTPFRENSAVRGPRGGVCCHMLVSHLYIETGALEPFDIPSGSARRLMHNPADTMLAYIDGQLAGRFAIPLSQEPVLSGDLIVYRQGATAKHVAIVLPGAEPGHGSRIVHALRHSGTAFSQFDDPTYAHNIVTTRRPLPWQRIFRD</sequence>
<dbReference type="EMBL" id="LRRQ01000099">
    <property type="protein sequence ID" value="OAM89353.1"/>
    <property type="molecule type" value="Genomic_DNA"/>
</dbReference>